<proteinExistence type="predicted"/>
<evidence type="ECO:0000313" key="3">
    <source>
        <dbReference type="Proteomes" id="UP000004682"/>
    </source>
</evidence>
<organism evidence="2 3">
    <name type="scientific">Burkholderia humptydooensis MSMB43</name>
    <dbReference type="NCBI Taxonomy" id="441157"/>
    <lineage>
        <taxon>Bacteria</taxon>
        <taxon>Pseudomonadati</taxon>
        <taxon>Pseudomonadota</taxon>
        <taxon>Betaproteobacteria</taxon>
        <taxon>Burkholderiales</taxon>
        <taxon>Burkholderiaceae</taxon>
        <taxon>Burkholderia</taxon>
        <taxon>pseudomallei group</taxon>
    </lineage>
</organism>
<accession>A0ABN0G3X1</accession>
<evidence type="ECO:0000256" key="1">
    <source>
        <dbReference type="SAM" id="MobiDB-lite"/>
    </source>
</evidence>
<sequence>MQSLRVARLREAHPRCGARCGEPFRTPVLHPIELSEPLAHVTPGTGFSIAMPGRPGAPGDTVRLGHRPRRAGAPRSPNRPPHASPTGECERPHRSLRIAFAKTIERAPSM</sequence>
<reference evidence="3" key="1">
    <citation type="journal article" date="2012" name="J. Bacteriol.">
        <title>Revised Genome Sequence of Burkholderia thailandensis MSMB43 with Improved Annotation.</title>
        <authorList>
            <person name="Zhuo Y."/>
            <person name="Liu L."/>
            <person name="Wang Q."/>
            <person name="Liu X."/>
            <person name="Ren B."/>
            <person name="Liu M."/>
            <person name="Ni P."/>
            <person name="Cheng Y.Q."/>
            <person name="Zhang L."/>
        </authorList>
    </citation>
    <scope>NUCLEOTIDE SEQUENCE [LARGE SCALE GENOMIC DNA]</scope>
    <source>
        <strain evidence="3">MSMB43</strain>
    </source>
</reference>
<keyword evidence="3" id="KW-1185">Reference proteome</keyword>
<name>A0ABN0G3X1_9BURK</name>
<gene>
    <name evidence="2" type="ORF">A33K_16545</name>
</gene>
<evidence type="ECO:0000313" key="2">
    <source>
        <dbReference type="EMBL" id="EIP86942.1"/>
    </source>
</evidence>
<protein>
    <submittedName>
        <fullName evidence="2">Uncharacterized protein</fullName>
    </submittedName>
</protein>
<dbReference type="EMBL" id="JH692064">
    <property type="protein sequence ID" value="EIP86942.1"/>
    <property type="molecule type" value="Genomic_DNA"/>
</dbReference>
<dbReference type="Proteomes" id="UP000004682">
    <property type="component" value="Unassembled WGS sequence"/>
</dbReference>
<feature type="region of interest" description="Disordered" evidence="1">
    <location>
        <begin position="47"/>
        <end position="95"/>
    </location>
</feature>